<dbReference type="AlphaFoldDB" id="A0A1V9QY11"/>
<evidence type="ECO:0000313" key="2">
    <source>
        <dbReference type="EMBL" id="OQQ85764.1"/>
    </source>
</evidence>
<organism evidence="2 4">
    <name type="scientific">Ligilactobacillus salivarius</name>
    <dbReference type="NCBI Taxonomy" id="1624"/>
    <lineage>
        <taxon>Bacteria</taxon>
        <taxon>Bacillati</taxon>
        <taxon>Bacillota</taxon>
        <taxon>Bacilli</taxon>
        <taxon>Lactobacillales</taxon>
        <taxon>Lactobacillaceae</taxon>
        <taxon>Ligilactobacillus</taxon>
    </lineage>
</organism>
<protein>
    <recommendedName>
        <fullName evidence="1">ATPase dynein-related AAA domain-containing protein</fullName>
    </recommendedName>
</protein>
<dbReference type="SUPFAM" id="SSF52540">
    <property type="entry name" value="P-loop containing nucleoside triphosphate hydrolases"/>
    <property type="match status" value="1"/>
</dbReference>
<reference evidence="3 5" key="2">
    <citation type="journal article" date="2018" name="Genome Announc.">
        <title>Fifty-Six Draft Genome Sequences of 10 Lactobacillus Species from 22 Commercial Dietary Supplements.</title>
        <authorList>
            <person name="Gangiredla J."/>
            <person name="Barnaba T.J."/>
            <person name="Mammel M.K."/>
            <person name="Lacher D.W."/>
            <person name="Elkins C.A."/>
            <person name="Lampel K.A."/>
            <person name="Whitehouse C.A."/>
            <person name="Tartera C."/>
        </authorList>
    </citation>
    <scope>NUCLEOTIDE SEQUENCE [LARGE SCALE GENOMIC DNA]</scope>
    <source>
        <strain evidence="3 5">DS11_12</strain>
    </source>
</reference>
<gene>
    <name evidence="2" type="ORF">B6U60_01970</name>
    <name evidence="3" type="ORF">DBP89_02615</name>
</gene>
<dbReference type="InterPro" id="IPR027417">
    <property type="entry name" value="P-loop_NTPase"/>
</dbReference>
<dbReference type="PANTHER" id="PTHR37291">
    <property type="entry name" value="5-METHYLCYTOSINE-SPECIFIC RESTRICTION ENZYME B"/>
    <property type="match status" value="1"/>
</dbReference>
<reference evidence="2 4" key="1">
    <citation type="submission" date="2017-03" db="EMBL/GenBank/DDBJ databases">
        <title>Phylogenomics and comparative genomics of Lactobacillus salivarius, a mammalian gut commensal.</title>
        <authorList>
            <person name="Harris H.M."/>
        </authorList>
    </citation>
    <scope>NUCLEOTIDE SEQUENCE [LARGE SCALE GENOMIC DNA]</scope>
    <source>
        <strain evidence="2 4">LMG 14477</strain>
    </source>
</reference>
<evidence type="ECO:0000313" key="5">
    <source>
        <dbReference type="Proteomes" id="UP000244552"/>
    </source>
</evidence>
<accession>A0A1V9QY11</accession>
<dbReference type="RefSeq" id="WP_003699726.1">
    <property type="nucleotide sequence ID" value="NZ_CBCRTQ010000002.1"/>
</dbReference>
<evidence type="ECO:0000313" key="4">
    <source>
        <dbReference type="Proteomes" id="UP000192638"/>
    </source>
</evidence>
<proteinExistence type="predicted"/>
<dbReference type="Gene3D" id="3.40.50.300">
    <property type="entry name" value="P-loop containing nucleotide triphosphate hydrolases"/>
    <property type="match status" value="1"/>
</dbReference>
<dbReference type="EMBL" id="QAGV01000001">
    <property type="protein sequence ID" value="PTR99043.1"/>
    <property type="molecule type" value="Genomic_DNA"/>
</dbReference>
<comment type="caution">
    <text evidence="2">The sequence shown here is derived from an EMBL/GenBank/DDBJ whole genome shotgun (WGS) entry which is preliminary data.</text>
</comment>
<dbReference type="GO" id="GO:0005524">
    <property type="term" value="F:ATP binding"/>
    <property type="evidence" value="ECO:0007669"/>
    <property type="project" value="InterPro"/>
</dbReference>
<dbReference type="InterPro" id="IPR052934">
    <property type="entry name" value="Methyl-DNA_Rec/Restrict_Enz"/>
</dbReference>
<dbReference type="InterPro" id="IPR011704">
    <property type="entry name" value="ATPase_dyneun-rel_AAA"/>
</dbReference>
<dbReference type="Proteomes" id="UP000244552">
    <property type="component" value="Unassembled WGS sequence"/>
</dbReference>
<sequence length="316" mass="37008">MSTLQLIYYGAPGTGKSYVVDKKLKELKIEENQIFRVTFHPEYTYSDFTGQLLPVVKDDEITYDYQRGIFTNALRQAYNDLSKPVFLIIEEMSRGNVAAIFGDIFQLLDRNDKNVSRYPIRNSVIAKEIPQIDDNNDVVKLPANFNILGTVNTSDQNVFVMDTAFKRRFDWRYISTDPVRNKDGTLFEEDNVLLKLKYGSREVETNWHEFYMKLNSFITDRRHGLGLSEDKQIGQFFIQFSKKMPQEIIEDKIKNKLIQYLWDDVESASYGTTVKLFNEEITNYSDLYRAMEKEKQFFSDTFLTYFEALELPDGVL</sequence>
<evidence type="ECO:0000313" key="3">
    <source>
        <dbReference type="EMBL" id="PTR99043.1"/>
    </source>
</evidence>
<feature type="domain" description="ATPase dynein-related AAA" evidence="1">
    <location>
        <begin position="6"/>
        <end position="169"/>
    </location>
</feature>
<name>A0A1V9QY11_9LACO</name>
<dbReference type="Pfam" id="PF07728">
    <property type="entry name" value="AAA_5"/>
    <property type="match status" value="1"/>
</dbReference>
<dbReference type="PANTHER" id="PTHR37291:SF1">
    <property type="entry name" value="TYPE IV METHYL-DIRECTED RESTRICTION ENZYME ECOKMCRB SUBUNIT"/>
    <property type="match status" value="1"/>
</dbReference>
<evidence type="ECO:0000259" key="1">
    <source>
        <dbReference type="Pfam" id="PF07728"/>
    </source>
</evidence>
<dbReference type="GO" id="GO:0016887">
    <property type="term" value="F:ATP hydrolysis activity"/>
    <property type="evidence" value="ECO:0007669"/>
    <property type="project" value="InterPro"/>
</dbReference>
<dbReference type="EMBL" id="NBEB01000028">
    <property type="protein sequence ID" value="OQQ85764.1"/>
    <property type="molecule type" value="Genomic_DNA"/>
</dbReference>
<dbReference type="Proteomes" id="UP000192638">
    <property type="component" value="Unassembled WGS sequence"/>
</dbReference>